<protein>
    <recommendedName>
        <fullName evidence="3">asparagine synthase (glutamine-hydrolyzing)</fullName>
        <ecNumber evidence="3">6.3.5.4</ecNumber>
    </recommendedName>
</protein>
<dbReference type="Pfam" id="PF00733">
    <property type="entry name" value="Asn_synthase"/>
    <property type="match status" value="1"/>
</dbReference>
<accession>A0A370H6L7</accession>
<comment type="catalytic activity">
    <reaction evidence="8">
        <text>L-aspartate + L-glutamine + ATP + H2O = L-asparagine + L-glutamate + AMP + diphosphate + H(+)</text>
        <dbReference type="Rhea" id="RHEA:12228"/>
        <dbReference type="ChEBI" id="CHEBI:15377"/>
        <dbReference type="ChEBI" id="CHEBI:15378"/>
        <dbReference type="ChEBI" id="CHEBI:29985"/>
        <dbReference type="ChEBI" id="CHEBI:29991"/>
        <dbReference type="ChEBI" id="CHEBI:30616"/>
        <dbReference type="ChEBI" id="CHEBI:33019"/>
        <dbReference type="ChEBI" id="CHEBI:58048"/>
        <dbReference type="ChEBI" id="CHEBI:58359"/>
        <dbReference type="ChEBI" id="CHEBI:456215"/>
        <dbReference type="EC" id="6.3.5.4"/>
    </reaction>
</comment>
<dbReference type="SUPFAM" id="SSF52402">
    <property type="entry name" value="Adenine nucleotide alpha hydrolases-like"/>
    <property type="match status" value="1"/>
</dbReference>
<dbReference type="InterPro" id="IPR051786">
    <property type="entry name" value="ASN_synthetase/amidase"/>
</dbReference>
<evidence type="ECO:0000259" key="12">
    <source>
        <dbReference type="PROSITE" id="PS51278"/>
    </source>
</evidence>
<evidence type="ECO:0000256" key="5">
    <source>
        <dbReference type="ARBA" id="ARBA00022840"/>
    </source>
</evidence>
<keyword evidence="7 9" id="KW-0315">Glutamine amidotransferase</keyword>
<dbReference type="EMBL" id="QQAZ01000006">
    <property type="protein sequence ID" value="RDI49801.1"/>
    <property type="molecule type" value="Genomic_DNA"/>
</dbReference>
<keyword evidence="6 9" id="KW-0061">Asparagine biosynthesis</keyword>
<evidence type="ECO:0000256" key="3">
    <source>
        <dbReference type="ARBA" id="ARBA00012737"/>
    </source>
</evidence>
<dbReference type="InterPro" id="IPR017932">
    <property type="entry name" value="GATase_2_dom"/>
</dbReference>
<feature type="domain" description="Glutamine amidotransferase type-2" evidence="12">
    <location>
        <begin position="2"/>
        <end position="214"/>
    </location>
</feature>
<dbReference type="PANTHER" id="PTHR43284:SF1">
    <property type="entry name" value="ASPARAGINE SYNTHETASE"/>
    <property type="match status" value="1"/>
</dbReference>
<evidence type="ECO:0000256" key="11">
    <source>
        <dbReference type="PIRSR" id="PIRSR001589-3"/>
    </source>
</evidence>
<feature type="site" description="Important for beta-aspartyl-AMP intermediate formation" evidence="11">
    <location>
        <position position="379"/>
    </location>
</feature>
<evidence type="ECO:0000313" key="13">
    <source>
        <dbReference type="EMBL" id="RDI49801.1"/>
    </source>
</evidence>
<dbReference type="Proteomes" id="UP000255355">
    <property type="component" value="Unassembled WGS sequence"/>
</dbReference>
<evidence type="ECO:0000313" key="14">
    <source>
        <dbReference type="Proteomes" id="UP000255355"/>
    </source>
</evidence>
<dbReference type="Gene3D" id="3.40.50.620">
    <property type="entry name" value="HUPs"/>
    <property type="match status" value="1"/>
</dbReference>
<dbReference type="PIRSF" id="PIRSF001589">
    <property type="entry name" value="Asn_synthetase_glu-h"/>
    <property type="match status" value="1"/>
</dbReference>
<feature type="binding site" evidence="10">
    <location>
        <begin position="377"/>
        <end position="378"/>
    </location>
    <ligand>
        <name>ATP</name>
        <dbReference type="ChEBI" id="CHEBI:30616"/>
    </ligand>
</feature>
<evidence type="ECO:0000256" key="8">
    <source>
        <dbReference type="ARBA" id="ARBA00048741"/>
    </source>
</evidence>
<evidence type="ECO:0000256" key="9">
    <source>
        <dbReference type="PIRSR" id="PIRSR001589-1"/>
    </source>
</evidence>
<name>A0A370H6L7_9NOCA</name>
<dbReference type="InterPro" id="IPR033738">
    <property type="entry name" value="AsnB_N"/>
</dbReference>
<dbReference type="CDD" id="cd01991">
    <property type="entry name" value="Asn_synthase_B_C"/>
    <property type="match status" value="1"/>
</dbReference>
<dbReference type="InterPro" id="IPR001962">
    <property type="entry name" value="Asn_synthase"/>
</dbReference>
<dbReference type="PANTHER" id="PTHR43284">
    <property type="entry name" value="ASPARAGINE SYNTHETASE (GLUTAMINE-HYDROLYZING)"/>
    <property type="match status" value="1"/>
</dbReference>
<keyword evidence="5 10" id="KW-0067">ATP-binding</keyword>
<dbReference type="AlphaFoldDB" id="A0A370H6L7"/>
<dbReference type="GO" id="GO:0004066">
    <property type="term" value="F:asparagine synthase (glutamine-hydrolyzing) activity"/>
    <property type="evidence" value="ECO:0007669"/>
    <property type="project" value="UniProtKB-EC"/>
</dbReference>
<evidence type="ECO:0000256" key="1">
    <source>
        <dbReference type="ARBA" id="ARBA00005187"/>
    </source>
</evidence>
<evidence type="ECO:0000256" key="4">
    <source>
        <dbReference type="ARBA" id="ARBA00022741"/>
    </source>
</evidence>
<comment type="caution">
    <text evidence="13">The sequence shown here is derived from an EMBL/GenBank/DDBJ whole genome shotgun (WGS) entry which is preliminary data.</text>
</comment>
<dbReference type="SUPFAM" id="SSF56235">
    <property type="entry name" value="N-terminal nucleophile aminohydrolases (Ntn hydrolases)"/>
    <property type="match status" value="1"/>
</dbReference>
<evidence type="ECO:0000256" key="6">
    <source>
        <dbReference type="ARBA" id="ARBA00022888"/>
    </source>
</evidence>
<dbReference type="GO" id="GO:0005829">
    <property type="term" value="C:cytosol"/>
    <property type="evidence" value="ECO:0007669"/>
    <property type="project" value="TreeGrafter"/>
</dbReference>
<feature type="binding site" evidence="10">
    <location>
        <position position="102"/>
    </location>
    <ligand>
        <name>L-glutamine</name>
        <dbReference type="ChEBI" id="CHEBI:58359"/>
    </ligand>
</feature>
<organism evidence="13 14">
    <name type="scientific">Nocardia mexicana</name>
    <dbReference type="NCBI Taxonomy" id="279262"/>
    <lineage>
        <taxon>Bacteria</taxon>
        <taxon>Bacillati</taxon>
        <taxon>Actinomycetota</taxon>
        <taxon>Actinomycetes</taxon>
        <taxon>Mycobacteriales</taxon>
        <taxon>Nocardiaceae</taxon>
        <taxon>Nocardia</taxon>
    </lineage>
</organism>
<evidence type="ECO:0000256" key="10">
    <source>
        <dbReference type="PIRSR" id="PIRSR001589-2"/>
    </source>
</evidence>
<dbReference type="GO" id="GO:0006529">
    <property type="term" value="P:asparagine biosynthetic process"/>
    <property type="evidence" value="ECO:0007669"/>
    <property type="project" value="UniProtKB-KW"/>
</dbReference>
<comment type="pathway">
    <text evidence="1">Amino-acid biosynthesis; L-asparagine biosynthesis; L-asparagine from L-aspartate (L-Gln route): step 1/1.</text>
</comment>
<dbReference type="CDD" id="cd00712">
    <property type="entry name" value="AsnB"/>
    <property type="match status" value="1"/>
</dbReference>
<evidence type="ECO:0000256" key="2">
    <source>
        <dbReference type="ARBA" id="ARBA00005752"/>
    </source>
</evidence>
<reference evidence="13 14" key="1">
    <citation type="submission" date="2018-07" db="EMBL/GenBank/DDBJ databases">
        <title>Genomic Encyclopedia of Type Strains, Phase IV (KMG-IV): sequencing the most valuable type-strain genomes for metagenomic binning, comparative biology and taxonomic classification.</title>
        <authorList>
            <person name="Goeker M."/>
        </authorList>
    </citation>
    <scope>NUCLEOTIDE SEQUENCE [LARGE SCALE GENOMIC DNA]</scope>
    <source>
        <strain evidence="13 14">DSM 44952</strain>
    </source>
</reference>
<dbReference type="PROSITE" id="PS51278">
    <property type="entry name" value="GATASE_TYPE_2"/>
    <property type="match status" value="1"/>
</dbReference>
<dbReference type="InterPro" id="IPR006426">
    <property type="entry name" value="Asn_synth_AEB"/>
</dbReference>
<dbReference type="NCBIfam" id="TIGR01536">
    <property type="entry name" value="asn_synth_AEB"/>
    <property type="match status" value="1"/>
</dbReference>
<feature type="binding site" evidence="10">
    <location>
        <position position="261"/>
    </location>
    <ligand>
        <name>ATP</name>
        <dbReference type="ChEBI" id="CHEBI:30616"/>
    </ligand>
</feature>
<sequence>MCGITGWISFDRDLARERDTVEKMTATMAERGPDAGGVWIEGPAALGHRRLAVIDLVGGTQPMTVDTPNGAVALVYSGEVYNFTELRADLVARGHRFRSRSDTEVVLRGYLEWGEAVVERLIGMYAFALWDAREQRLVLIRDRLGIKPLYLWQTDDGVLFGSEPKAILANSLARRVVGLDGLRELFTMIADPRTAVWEGMRQVDPGTVVTVSRSGLRERRYWDLATAEHTDDQPTTIDTVRDLLQDSIARQLVADVPLCTLLSGGLDSSAVTALAAARLRDTGEQVRAFTVDFADQERNFVADEWRSTLDSPFAREVAGHVGARHSSVVIDSASLAAPEVRAAVVAARDLPYGFGDSDASLYLLSRAVREHSTVALSGESADEIFAGYRWFHEPALRDAGTFPWMAAMPDELTRRTGLLRPELVRALDLDAYVAERYSEAVAPVESLPGDGPLDTRIRQLSYLHLTRFLRAMLDRKDRMSMATGLEVRVPFCDHRLIEYVHNVPWSLRAFDGREKSLLRAATADLLPQSVVERKKVHYPLASDSAYLTALQQQSAQVLGDHSGHRVFDLIDTTAVTKLTDRPTDGLTLPERIDLEQFLDLVVWLDHYDPVVTTA</sequence>
<dbReference type="Pfam" id="PF13537">
    <property type="entry name" value="GATase_7"/>
    <property type="match status" value="1"/>
</dbReference>
<feature type="active site" description="For GATase activity" evidence="9">
    <location>
        <position position="2"/>
    </location>
</feature>
<dbReference type="GO" id="GO:0005524">
    <property type="term" value="F:ATP binding"/>
    <property type="evidence" value="ECO:0007669"/>
    <property type="project" value="UniProtKB-KW"/>
</dbReference>
<comment type="similarity">
    <text evidence="2">Belongs to the asparagine synthetase family.</text>
</comment>
<dbReference type="EC" id="6.3.5.4" evidence="3"/>
<dbReference type="RefSeq" id="WP_068018123.1">
    <property type="nucleotide sequence ID" value="NZ_QQAZ01000006.1"/>
</dbReference>
<evidence type="ECO:0000256" key="7">
    <source>
        <dbReference type="ARBA" id="ARBA00022962"/>
    </source>
</evidence>
<dbReference type="STRING" id="1210089.GCA_001613165_02404"/>
<keyword evidence="9" id="KW-0028">Amino-acid biosynthesis</keyword>
<dbReference type="Gene3D" id="3.60.20.10">
    <property type="entry name" value="Glutamine Phosphoribosylpyrophosphate, subunit 1, domain 1"/>
    <property type="match status" value="1"/>
</dbReference>
<gene>
    <name evidence="13" type="ORF">DFR68_106238</name>
</gene>
<keyword evidence="14" id="KW-1185">Reference proteome</keyword>
<dbReference type="InterPro" id="IPR029055">
    <property type="entry name" value="Ntn_hydrolases_N"/>
</dbReference>
<dbReference type="InterPro" id="IPR014729">
    <property type="entry name" value="Rossmann-like_a/b/a_fold"/>
</dbReference>
<dbReference type="OrthoDB" id="9763290at2"/>
<keyword evidence="4 10" id="KW-0547">Nucleotide-binding</keyword>
<proteinExistence type="inferred from homology"/>
<feature type="binding site" evidence="10">
    <location>
        <position position="291"/>
    </location>
    <ligand>
        <name>ATP</name>
        <dbReference type="ChEBI" id="CHEBI:30616"/>
    </ligand>
</feature>